<dbReference type="PANTHER" id="PTHR46278">
    <property type="entry name" value="DEHYDROGENASE, PUTATIVE-RELATED"/>
    <property type="match status" value="1"/>
</dbReference>
<comment type="caution">
    <text evidence="15">Lacks conserved residue(s) required for the propagation of feature annotation.</text>
</comment>
<evidence type="ECO:0000256" key="3">
    <source>
        <dbReference type="ARBA" id="ARBA00005097"/>
    </source>
</evidence>
<dbReference type="EMBL" id="LIZX01000019">
    <property type="protein sequence ID" value="KPJ69611.1"/>
    <property type="molecule type" value="Genomic_DNA"/>
</dbReference>
<dbReference type="HAMAP" id="MF_02121">
    <property type="entry name" value="ASADH"/>
    <property type="match status" value="1"/>
</dbReference>
<reference evidence="18 19" key="1">
    <citation type="journal article" date="2015" name="Microbiome">
        <title>Genomic resolution of linkages in carbon, nitrogen, and sulfur cycling among widespread estuary sediment bacteria.</title>
        <authorList>
            <person name="Baker B.J."/>
            <person name="Lazar C.S."/>
            <person name="Teske A.P."/>
            <person name="Dick G.J."/>
        </authorList>
    </citation>
    <scope>NUCLEOTIDE SEQUENCE [LARGE SCALE GENOMIC DNA]</scope>
    <source>
        <strain evidence="18">DG_54_3</strain>
    </source>
</reference>
<dbReference type="NCBIfam" id="NF011456">
    <property type="entry name" value="PRK14874.1"/>
    <property type="match status" value="1"/>
</dbReference>
<organism evidence="18 19">
    <name type="scientific">candidate division WOR-1 bacterium DG_54_3</name>
    <dbReference type="NCBI Taxonomy" id="1703775"/>
    <lineage>
        <taxon>Bacteria</taxon>
        <taxon>Bacillati</taxon>
        <taxon>Saganbacteria</taxon>
    </lineage>
</organism>
<evidence type="ECO:0000256" key="6">
    <source>
        <dbReference type="ARBA" id="ARBA00013120"/>
    </source>
</evidence>
<comment type="subunit">
    <text evidence="5 15">Homodimer.</text>
</comment>
<gene>
    <name evidence="15" type="primary">asd</name>
    <name evidence="18" type="ORF">AMJ44_03135</name>
</gene>
<evidence type="ECO:0000256" key="2">
    <source>
        <dbReference type="ARBA" id="ARBA00005076"/>
    </source>
</evidence>
<feature type="active site" description="Acyl-thioester intermediate" evidence="15 16">
    <location>
        <position position="130"/>
    </location>
</feature>
<dbReference type="InterPro" id="IPR000534">
    <property type="entry name" value="Semialdehyde_DH_NAD-bd"/>
</dbReference>
<dbReference type="SUPFAM" id="SSF55347">
    <property type="entry name" value="Glyceraldehyde-3-phosphate dehydrogenase-like, C-terminal domain"/>
    <property type="match status" value="1"/>
</dbReference>
<dbReference type="CDD" id="cd18131">
    <property type="entry name" value="ASADH_C_bac_euk_like"/>
    <property type="match status" value="1"/>
</dbReference>
<protein>
    <recommendedName>
        <fullName evidence="6 15">Aspartate-semialdehyde dehydrogenase</fullName>
        <shortName evidence="15">ASA dehydrogenase</shortName>
        <shortName evidence="15">ASADH</shortName>
        <ecNumber evidence="6 15">1.2.1.11</ecNumber>
    </recommendedName>
    <alternativeName>
        <fullName evidence="15">Aspartate-beta-semialdehyde dehydrogenase</fullName>
    </alternativeName>
</protein>
<evidence type="ECO:0000256" key="11">
    <source>
        <dbReference type="ARBA" id="ARBA00023002"/>
    </source>
</evidence>
<dbReference type="CDD" id="cd02316">
    <property type="entry name" value="VcASADH2_like_N"/>
    <property type="match status" value="1"/>
</dbReference>
<sequence>MAKKYNVCVLGATGMVGREMIKVLEESNFPVDRFLPLASERTAGQKVAFRGNEYTVEVAAPESFEGMNIGLFSAGAKVSKVLAPEAVKRRCVVIDNTSHFRMDPDVPLVVPEVNGHVIKRHKGIIANPNCSTAQMVLPLKPIYDVVGIERIVVSTYQSTSGWGKEAVAEMYDQIKALMADPTAKVEAKCIYKQIAFNVVPQIDVFLENAYTKEEMKMVNETRKIFEDDKIQVTATCVRVPVVIGHSEAVNIKTKKKISVEEVRKLLSEFPTVRVVDDPSKGEYPTPFDCAGKNETFVGRIREDISQKNGIDMWIVSDNLRRGAALNAVLIAERMLAENLI</sequence>
<evidence type="ECO:0000256" key="1">
    <source>
        <dbReference type="ARBA" id="ARBA00005021"/>
    </source>
</evidence>
<keyword evidence="7 15" id="KW-0028">Amino-acid biosynthesis</keyword>
<accession>A0A0S7Y5D5</accession>
<keyword evidence="11 15" id="KW-0560">Oxidoreductase</keyword>
<dbReference type="Pfam" id="PF01118">
    <property type="entry name" value="Semialdhyde_dh"/>
    <property type="match status" value="1"/>
</dbReference>
<dbReference type="GO" id="GO:0009088">
    <property type="term" value="P:threonine biosynthetic process"/>
    <property type="evidence" value="ECO:0007669"/>
    <property type="project" value="UniProtKB-UniRule"/>
</dbReference>
<dbReference type="SMART" id="SM00859">
    <property type="entry name" value="Semialdhyde_dh"/>
    <property type="match status" value="1"/>
</dbReference>
<dbReference type="InterPro" id="IPR012280">
    <property type="entry name" value="Semialdhyde_DH_dimer_dom"/>
</dbReference>
<comment type="pathway">
    <text evidence="2 15">Amino-acid biosynthesis; L-lysine biosynthesis via DAP pathway; (S)-tetrahydrodipicolinate from L-aspartate: step 2/4.</text>
</comment>
<evidence type="ECO:0000256" key="9">
    <source>
        <dbReference type="ARBA" id="ARBA00022857"/>
    </source>
</evidence>
<dbReference type="PATRIC" id="fig|1703775.3.peg.500"/>
<comment type="catalytic activity">
    <reaction evidence="14 15">
        <text>L-aspartate 4-semialdehyde + phosphate + NADP(+) = 4-phospho-L-aspartate + NADPH + H(+)</text>
        <dbReference type="Rhea" id="RHEA:24284"/>
        <dbReference type="ChEBI" id="CHEBI:15378"/>
        <dbReference type="ChEBI" id="CHEBI:43474"/>
        <dbReference type="ChEBI" id="CHEBI:57535"/>
        <dbReference type="ChEBI" id="CHEBI:57783"/>
        <dbReference type="ChEBI" id="CHEBI:58349"/>
        <dbReference type="ChEBI" id="CHEBI:537519"/>
        <dbReference type="EC" id="1.2.1.11"/>
    </reaction>
</comment>
<dbReference type="InterPro" id="IPR012080">
    <property type="entry name" value="Asp_semialdehyde_DH"/>
</dbReference>
<dbReference type="Gene3D" id="3.30.360.10">
    <property type="entry name" value="Dihydrodipicolinate Reductase, domain 2"/>
    <property type="match status" value="1"/>
</dbReference>
<dbReference type="EC" id="1.2.1.11" evidence="6 15"/>
<feature type="domain" description="Semialdehyde dehydrogenase NAD-binding" evidence="17">
    <location>
        <begin position="6"/>
        <end position="121"/>
    </location>
</feature>
<dbReference type="GO" id="GO:0046983">
    <property type="term" value="F:protein dimerization activity"/>
    <property type="evidence" value="ECO:0007669"/>
    <property type="project" value="InterPro"/>
</dbReference>
<dbReference type="InterPro" id="IPR036291">
    <property type="entry name" value="NAD(P)-bd_dom_sf"/>
</dbReference>
<evidence type="ECO:0000256" key="5">
    <source>
        <dbReference type="ARBA" id="ARBA00011738"/>
    </source>
</evidence>
<dbReference type="UniPathway" id="UPA00050">
    <property type="reaction ID" value="UER00463"/>
</dbReference>
<dbReference type="PIRSF" id="PIRSF000148">
    <property type="entry name" value="ASA_dh"/>
    <property type="match status" value="1"/>
</dbReference>
<dbReference type="GO" id="GO:0009097">
    <property type="term" value="P:isoleucine biosynthetic process"/>
    <property type="evidence" value="ECO:0007669"/>
    <property type="project" value="UniProtKB-UniRule"/>
</dbReference>
<evidence type="ECO:0000313" key="18">
    <source>
        <dbReference type="EMBL" id="KPJ69611.1"/>
    </source>
</evidence>
<dbReference type="Pfam" id="PF02774">
    <property type="entry name" value="Semialdhyde_dhC"/>
    <property type="match status" value="1"/>
</dbReference>
<proteinExistence type="inferred from homology"/>
<dbReference type="SUPFAM" id="SSF51735">
    <property type="entry name" value="NAD(P)-binding Rossmann-fold domains"/>
    <property type="match status" value="1"/>
</dbReference>
<dbReference type="InterPro" id="IPR005986">
    <property type="entry name" value="Asp_semialdehyde_DH_beta"/>
</dbReference>
<comment type="similarity">
    <text evidence="4 15">Belongs to the aspartate-semialdehyde dehydrogenase family.</text>
</comment>
<evidence type="ECO:0000256" key="13">
    <source>
        <dbReference type="ARBA" id="ARBA00023167"/>
    </source>
</evidence>
<comment type="caution">
    <text evidence="18">The sequence shown here is derived from an EMBL/GenBank/DDBJ whole genome shotgun (WGS) entry which is preliminary data.</text>
</comment>
<evidence type="ECO:0000256" key="8">
    <source>
        <dbReference type="ARBA" id="ARBA00022697"/>
    </source>
</evidence>
<evidence type="ECO:0000256" key="4">
    <source>
        <dbReference type="ARBA" id="ARBA00010584"/>
    </source>
</evidence>
<dbReference type="GO" id="GO:0019877">
    <property type="term" value="P:diaminopimelate biosynthetic process"/>
    <property type="evidence" value="ECO:0007669"/>
    <property type="project" value="UniProtKB-UniRule"/>
</dbReference>
<name>A0A0S7Y5D5_UNCSA</name>
<dbReference type="UniPathway" id="UPA00051">
    <property type="reaction ID" value="UER00464"/>
</dbReference>
<feature type="binding site" evidence="15">
    <location>
        <position position="318"/>
    </location>
    <ligand>
        <name>NADP(+)</name>
        <dbReference type="ChEBI" id="CHEBI:58349"/>
    </ligand>
</feature>
<evidence type="ECO:0000256" key="7">
    <source>
        <dbReference type="ARBA" id="ARBA00022605"/>
    </source>
</evidence>
<dbReference type="GO" id="GO:0009089">
    <property type="term" value="P:lysine biosynthetic process via diaminopimelate"/>
    <property type="evidence" value="ECO:0007669"/>
    <property type="project" value="UniProtKB-UniRule"/>
</dbReference>
<evidence type="ECO:0000256" key="16">
    <source>
        <dbReference type="PIRSR" id="PIRSR000148-1"/>
    </source>
</evidence>
<comment type="function">
    <text evidence="15">Catalyzes the NADPH-dependent formation of L-aspartate-semialdehyde (L-ASA) by the reductive dephosphorylation of L-aspartyl-4-phosphate.</text>
</comment>
<feature type="binding site" evidence="15">
    <location>
        <begin position="160"/>
        <end position="161"/>
    </location>
    <ligand>
        <name>NADP(+)</name>
        <dbReference type="ChEBI" id="CHEBI:58349"/>
    </ligand>
</feature>
<evidence type="ECO:0000256" key="12">
    <source>
        <dbReference type="ARBA" id="ARBA00023154"/>
    </source>
</evidence>
<dbReference type="NCBIfam" id="TIGR01296">
    <property type="entry name" value="asd_B"/>
    <property type="match status" value="1"/>
</dbReference>
<feature type="binding site" evidence="15">
    <location>
        <position position="101"/>
    </location>
    <ligand>
        <name>phosphate</name>
        <dbReference type="ChEBI" id="CHEBI:43474"/>
    </ligand>
</feature>
<evidence type="ECO:0000313" key="19">
    <source>
        <dbReference type="Proteomes" id="UP000051861"/>
    </source>
</evidence>
<dbReference type="Gene3D" id="3.40.50.720">
    <property type="entry name" value="NAD(P)-binding Rossmann-like Domain"/>
    <property type="match status" value="1"/>
</dbReference>
<dbReference type="GO" id="GO:0004073">
    <property type="term" value="F:aspartate-semialdehyde dehydrogenase activity"/>
    <property type="evidence" value="ECO:0007669"/>
    <property type="project" value="UniProtKB-UniRule"/>
</dbReference>
<dbReference type="AlphaFoldDB" id="A0A0S7Y5D5"/>
<feature type="binding site" evidence="15">
    <location>
        <begin position="13"/>
        <end position="16"/>
    </location>
    <ligand>
        <name>NADP(+)</name>
        <dbReference type="ChEBI" id="CHEBI:58349"/>
    </ligand>
</feature>
<dbReference type="PANTHER" id="PTHR46278:SF2">
    <property type="entry name" value="ASPARTATE-SEMIALDEHYDE DEHYDROGENASE"/>
    <property type="match status" value="1"/>
</dbReference>
<keyword evidence="9 15" id="KW-0521">NADP</keyword>
<dbReference type="GO" id="GO:0071266">
    <property type="term" value="P:'de novo' L-methionine biosynthetic process"/>
    <property type="evidence" value="ECO:0007669"/>
    <property type="project" value="UniProtKB-UniRule"/>
</dbReference>
<evidence type="ECO:0000256" key="14">
    <source>
        <dbReference type="ARBA" id="ARBA00047891"/>
    </source>
</evidence>
<dbReference type="UniPathway" id="UPA00034">
    <property type="reaction ID" value="UER00016"/>
</dbReference>
<feature type="binding site" evidence="15">
    <location>
        <position position="238"/>
    </location>
    <ligand>
        <name>substrate</name>
    </ligand>
</feature>
<feature type="binding site" evidence="15">
    <location>
        <position position="157"/>
    </location>
    <ligand>
        <name>substrate</name>
    </ligand>
</feature>
<evidence type="ECO:0000256" key="10">
    <source>
        <dbReference type="ARBA" id="ARBA00022915"/>
    </source>
</evidence>
<keyword evidence="10 15" id="KW-0220">Diaminopimelate biosynthesis</keyword>
<keyword evidence="12 15" id="KW-0457">Lysine biosynthesis</keyword>
<dbReference type="GO" id="GO:0051287">
    <property type="term" value="F:NAD binding"/>
    <property type="evidence" value="ECO:0007669"/>
    <property type="project" value="InterPro"/>
</dbReference>
<evidence type="ECO:0000256" key="15">
    <source>
        <dbReference type="HAMAP-Rule" id="MF_02121"/>
    </source>
</evidence>
<feature type="active site" description="Proton acceptor" evidence="15 16">
    <location>
        <position position="245"/>
    </location>
</feature>
<keyword evidence="8 15" id="KW-0791">Threonine biosynthesis</keyword>
<dbReference type="Proteomes" id="UP000051861">
    <property type="component" value="Unassembled WGS sequence"/>
</dbReference>
<comment type="pathway">
    <text evidence="3 15">Amino-acid biosynthesis; L-threonine biosynthesis; L-threonine from L-aspartate: step 2/5.</text>
</comment>
<evidence type="ECO:0000259" key="17">
    <source>
        <dbReference type="SMART" id="SM00859"/>
    </source>
</evidence>
<dbReference type="GO" id="GO:0050661">
    <property type="term" value="F:NADP binding"/>
    <property type="evidence" value="ECO:0007669"/>
    <property type="project" value="UniProtKB-UniRule"/>
</dbReference>
<comment type="pathway">
    <text evidence="1 15">Amino-acid biosynthesis; L-methionine biosynthesis via de novo pathway; L-homoserine from L-aspartate: step 2/3.</text>
</comment>
<keyword evidence="13 15" id="KW-0486">Methionine biosynthesis</keyword>